<dbReference type="PANTHER" id="PTHR43622">
    <property type="entry name" value="3-DEHYDROQUINATE SYNTHASE"/>
    <property type="match status" value="1"/>
</dbReference>
<reference evidence="13 14" key="1">
    <citation type="journal article" date="2016" name="Genome Announc.">
        <title>Draft Genome Sequence of Criibacterium bergeronii gen. nov., sp. nov., Strain CCRI-22567T, Isolated from a Vaginal Sample from a Woman with Bacterial Vaginosis.</title>
        <authorList>
            <person name="Maheux A.F."/>
            <person name="Berube E."/>
            <person name="Boudreau D.K."/>
            <person name="Raymond F."/>
            <person name="Corbeil J."/>
            <person name="Roy P.H."/>
            <person name="Boissinot M."/>
            <person name="Omar R.F."/>
        </authorList>
    </citation>
    <scope>NUCLEOTIDE SEQUENCE [LARGE SCALE GENOMIC DNA]</scope>
    <source>
        <strain evidence="13 14">CCRI-22567</strain>
    </source>
</reference>
<dbReference type="GO" id="GO:0009073">
    <property type="term" value="P:aromatic amino acid family biosynthetic process"/>
    <property type="evidence" value="ECO:0007669"/>
    <property type="project" value="InterPro"/>
</dbReference>
<dbReference type="AlphaFoldDB" id="A0A371IMJ7"/>
<organism evidence="13 14">
    <name type="scientific">Criibacterium bergeronii</name>
    <dbReference type="NCBI Taxonomy" id="1871336"/>
    <lineage>
        <taxon>Bacteria</taxon>
        <taxon>Bacillati</taxon>
        <taxon>Bacillota</taxon>
        <taxon>Clostridia</taxon>
        <taxon>Peptostreptococcales</taxon>
        <taxon>Filifactoraceae</taxon>
        <taxon>Criibacterium</taxon>
    </lineage>
</organism>
<dbReference type="GO" id="GO:0005737">
    <property type="term" value="C:cytoplasm"/>
    <property type="evidence" value="ECO:0007669"/>
    <property type="project" value="InterPro"/>
</dbReference>
<keyword evidence="5" id="KW-0547">Nucleotide-binding</keyword>
<keyword evidence="6" id="KW-0862">Zinc</keyword>
<dbReference type="InterPro" id="IPR016037">
    <property type="entry name" value="DHQ_synth_AroB"/>
</dbReference>
<dbReference type="GO" id="GO:0009423">
    <property type="term" value="P:chorismate biosynthetic process"/>
    <property type="evidence" value="ECO:0007669"/>
    <property type="project" value="UniProtKB-UniRule"/>
</dbReference>
<dbReference type="SUPFAM" id="SSF56796">
    <property type="entry name" value="Dehydroquinate synthase-like"/>
    <property type="match status" value="1"/>
</dbReference>
<dbReference type="RefSeq" id="WP_068911337.1">
    <property type="nucleotide sequence ID" value="NZ_MBEW02000005.1"/>
</dbReference>
<keyword evidence="14" id="KW-1185">Reference proteome</keyword>
<gene>
    <name evidence="13" type="primary">aroB</name>
    <name evidence="13" type="ORF">BBG48_003670</name>
</gene>
<evidence type="ECO:0000256" key="10">
    <source>
        <dbReference type="NCBIfam" id="TIGR01357"/>
    </source>
</evidence>
<keyword evidence="4" id="KW-0479">Metal-binding</keyword>
<evidence type="ECO:0000313" key="14">
    <source>
        <dbReference type="Proteomes" id="UP000093352"/>
    </source>
</evidence>
<evidence type="ECO:0000256" key="9">
    <source>
        <dbReference type="ARBA" id="ARBA00023285"/>
    </source>
</evidence>
<dbReference type="STRING" id="1871336.BBG48_00075"/>
<dbReference type="EMBL" id="MBEW02000005">
    <property type="protein sequence ID" value="RDY21691.1"/>
    <property type="molecule type" value="Genomic_DNA"/>
</dbReference>
<dbReference type="FunFam" id="3.40.50.1970:FF:000007">
    <property type="entry name" value="Pentafunctional AROM polypeptide"/>
    <property type="match status" value="1"/>
</dbReference>
<feature type="domain" description="3-dehydroquinate synthase C-terminal" evidence="12">
    <location>
        <begin position="175"/>
        <end position="302"/>
    </location>
</feature>
<evidence type="ECO:0000256" key="8">
    <source>
        <dbReference type="ARBA" id="ARBA00023239"/>
    </source>
</evidence>
<dbReference type="InterPro" id="IPR050071">
    <property type="entry name" value="Dehydroquinate_synthase"/>
</dbReference>
<evidence type="ECO:0000256" key="4">
    <source>
        <dbReference type="ARBA" id="ARBA00022723"/>
    </source>
</evidence>
<dbReference type="Pfam" id="PF24621">
    <property type="entry name" value="DHQS_C"/>
    <property type="match status" value="1"/>
</dbReference>
<dbReference type="CDD" id="cd08195">
    <property type="entry name" value="DHQS"/>
    <property type="match status" value="1"/>
</dbReference>
<dbReference type="PANTHER" id="PTHR43622:SF1">
    <property type="entry name" value="3-DEHYDROQUINATE SYNTHASE"/>
    <property type="match status" value="1"/>
</dbReference>
<dbReference type="EC" id="4.2.3.4" evidence="10"/>
<dbReference type="NCBIfam" id="TIGR01357">
    <property type="entry name" value="aroB"/>
    <property type="match status" value="1"/>
</dbReference>
<evidence type="ECO:0000256" key="7">
    <source>
        <dbReference type="ARBA" id="ARBA00023027"/>
    </source>
</evidence>
<evidence type="ECO:0000256" key="3">
    <source>
        <dbReference type="ARBA" id="ARBA00001947"/>
    </source>
</evidence>
<evidence type="ECO:0000259" key="11">
    <source>
        <dbReference type="Pfam" id="PF01761"/>
    </source>
</evidence>
<comment type="cofactor">
    <cofactor evidence="1">
        <name>NAD(+)</name>
        <dbReference type="ChEBI" id="CHEBI:57540"/>
    </cofactor>
</comment>
<proteinExistence type="predicted"/>
<evidence type="ECO:0000259" key="12">
    <source>
        <dbReference type="Pfam" id="PF24621"/>
    </source>
</evidence>
<evidence type="ECO:0000256" key="1">
    <source>
        <dbReference type="ARBA" id="ARBA00001911"/>
    </source>
</evidence>
<dbReference type="Gene3D" id="3.40.50.1970">
    <property type="match status" value="1"/>
</dbReference>
<dbReference type="Pfam" id="PF01761">
    <property type="entry name" value="DHQ_synthase"/>
    <property type="match status" value="1"/>
</dbReference>
<sequence length="340" mass="38128">MKKITINLAQNSYDINIGKDILKDAKQYLKLDRKVFILTDAGVPIEYSKTISQNSKDAIIFIAKQGERSKSIFTFTKVLKQMLAFGMTRADVLVAVGGGVAGDLGGFVASSYMRGIDYYQIPTTMLSQIDSSIGGKCAINFENTKNIVGSFYQPKGVLIDINTLKTLDSRHISSGLAESIKMSMIADENLFNKFETEAITIDNIEEIIYSSLLIKKNIVEQDEKETNLRKTLNFGHTLGHGIESDVGLNALTHGECVALGMLPMCSDDVRERLINLLKKFHLPTNYPYDLNKVLDFVMHDKKRQGDFIDTVFVGKIGSCEIKRYTFDEYKAMIKERLNLE</sequence>
<dbReference type="GO" id="GO:0000166">
    <property type="term" value="F:nucleotide binding"/>
    <property type="evidence" value="ECO:0007669"/>
    <property type="project" value="UniProtKB-KW"/>
</dbReference>
<evidence type="ECO:0000313" key="13">
    <source>
        <dbReference type="EMBL" id="RDY21691.1"/>
    </source>
</evidence>
<keyword evidence="7" id="KW-0520">NAD</keyword>
<comment type="caution">
    <text evidence="13">The sequence shown here is derived from an EMBL/GenBank/DDBJ whole genome shotgun (WGS) entry which is preliminary data.</text>
</comment>
<dbReference type="InterPro" id="IPR030960">
    <property type="entry name" value="DHQS/DOIS_N"/>
</dbReference>
<dbReference type="InterPro" id="IPR030963">
    <property type="entry name" value="DHQ_synth_fam"/>
</dbReference>
<dbReference type="GO" id="GO:0003856">
    <property type="term" value="F:3-dehydroquinate synthase activity"/>
    <property type="evidence" value="ECO:0007669"/>
    <property type="project" value="UniProtKB-UniRule"/>
</dbReference>
<dbReference type="PIRSF" id="PIRSF001455">
    <property type="entry name" value="DHQ_synth"/>
    <property type="match status" value="1"/>
</dbReference>
<keyword evidence="8 13" id="KW-0456">Lyase</keyword>
<evidence type="ECO:0000256" key="6">
    <source>
        <dbReference type="ARBA" id="ARBA00022833"/>
    </source>
</evidence>
<name>A0A371IMJ7_9FIRM</name>
<keyword evidence="9" id="KW-0170">Cobalt</keyword>
<evidence type="ECO:0000256" key="5">
    <source>
        <dbReference type="ARBA" id="ARBA00022741"/>
    </source>
</evidence>
<dbReference type="InterPro" id="IPR056179">
    <property type="entry name" value="DHQS_C"/>
</dbReference>
<dbReference type="Gene3D" id="1.20.1090.10">
    <property type="entry name" value="Dehydroquinate synthase-like - alpha domain"/>
    <property type="match status" value="1"/>
</dbReference>
<feature type="domain" description="3-dehydroquinate synthase N-terminal" evidence="11">
    <location>
        <begin position="62"/>
        <end position="173"/>
    </location>
</feature>
<dbReference type="Proteomes" id="UP000093352">
    <property type="component" value="Unassembled WGS sequence"/>
</dbReference>
<protein>
    <recommendedName>
        <fullName evidence="10">3-dehydroquinate synthase</fullName>
        <ecNumber evidence="10">4.2.3.4</ecNumber>
    </recommendedName>
</protein>
<comment type="cofactor">
    <cofactor evidence="3">
        <name>Zn(2+)</name>
        <dbReference type="ChEBI" id="CHEBI:29105"/>
    </cofactor>
</comment>
<accession>A0A371IMJ7</accession>
<dbReference type="GO" id="GO:0046872">
    <property type="term" value="F:metal ion binding"/>
    <property type="evidence" value="ECO:0007669"/>
    <property type="project" value="UniProtKB-KW"/>
</dbReference>
<comment type="cofactor">
    <cofactor evidence="2">
        <name>Co(2+)</name>
        <dbReference type="ChEBI" id="CHEBI:48828"/>
    </cofactor>
</comment>
<evidence type="ECO:0000256" key="2">
    <source>
        <dbReference type="ARBA" id="ARBA00001941"/>
    </source>
</evidence>